<gene>
    <name evidence="1" type="ORF">K3G42_009675</name>
</gene>
<evidence type="ECO:0000313" key="2">
    <source>
        <dbReference type="Proteomes" id="UP000827872"/>
    </source>
</evidence>
<dbReference type="EMBL" id="CM037618">
    <property type="protein sequence ID" value="KAH7999385.1"/>
    <property type="molecule type" value="Genomic_DNA"/>
</dbReference>
<reference evidence="1" key="1">
    <citation type="submission" date="2021-08" db="EMBL/GenBank/DDBJ databases">
        <title>The first chromosome-level gecko genome reveals the dynamic sex chromosomes of Neotropical dwarf geckos (Sphaerodactylidae: Sphaerodactylus).</title>
        <authorList>
            <person name="Pinto B.J."/>
            <person name="Keating S.E."/>
            <person name="Gamble T."/>
        </authorList>
    </citation>
    <scope>NUCLEOTIDE SEQUENCE</scope>
    <source>
        <strain evidence="1">TG3544</strain>
    </source>
</reference>
<dbReference type="Proteomes" id="UP000827872">
    <property type="component" value="Linkage Group LG05"/>
</dbReference>
<evidence type="ECO:0000313" key="1">
    <source>
        <dbReference type="EMBL" id="KAH7999385.1"/>
    </source>
</evidence>
<accession>A0ACB8F2V2</accession>
<organism evidence="1 2">
    <name type="scientific">Sphaerodactylus townsendi</name>
    <dbReference type="NCBI Taxonomy" id="933632"/>
    <lineage>
        <taxon>Eukaryota</taxon>
        <taxon>Metazoa</taxon>
        <taxon>Chordata</taxon>
        <taxon>Craniata</taxon>
        <taxon>Vertebrata</taxon>
        <taxon>Euteleostomi</taxon>
        <taxon>Lepidosauria</taxon>
        <taxon>Squamata</taxon>
        <taxon>Bifurcata</taxon>
        <taxon>Gekkota</taxon>
        <taxon>Sphaerodactylidae</taxon>
        <taxon>Sphaerodactylus</taxon>
    </lineage>
</organism>
<protein>
    <submittedName>
        <fullName evidence="1">Uncharacterized protein</fullName>
    </submittedName>
</protein>
<comment type="caution">
    <text evidence="1">The sequence shown here is derived from an EMBL/GenBank/DDBJ whole genome shotgun (WGS) entry which is preliminary data.</text>
</comment>
<proteinExistence type="predicted"/>
<name>A0ACB8F2V2_9SAUR</name>
<keyword evidence="2" id="KW-1185">Reference proteome</keyword>
<sequence length="177" mass="18734">MGSSVSGELGLLGPSRKGSSSKAAMAQWGPSSRFSPEREIFSQSSAERTRAAHKARSPAPDSSATQQPRKAAGKTKEPAAKKARQETVAGASAGKKARKEPPSANEPRRLAETSNQPQLRRGDRETTPPHRSLEHRTEGRPQSPVATETGASDPERAAVSAETEGTTEDSTEASQLH</sequence>